<proteinExistence type="predicted"/>
<dbReference type="Gene3D" id="1.10.150.130">
    <property type="match status" value="1"/>
</dbReference>
<dbReference type="AlphaFoldDB" id="I0WKQ4"/>
<dbReference type="EMBL" id="AJJH01000141">
    <property type="protein sequence ID" value="EID76970.1"/>
    <property type="molecule type" value="Genomic_DNA"/>
</dbReference>
<dbReference type="SUPFAM" id="SSF47823">
    <property type="entry name" value="lambda integrase-like, N-terminal domain"/>
    <property type="match status" value="1"/>
</dbReference>
<keyword evidence="1" id="KW-0238">DNA-binding</keyword>
<evidence type="ECO:0000256" key="1">
    <source>
        <dbReference type="ARBA" id="ARBA00023125"/>
    </source>
</evidence>
<sequence>MSTDTETAAAGPGNSSPRLPHRYIHDWALFTDWCQACDHRALPAHPTVVAEFHADHPAAAGTQRRRVTAINAVHTTHGLPAPGLAETVRQLLNDARAERVERIRAVAWQRIPQIPAAGWPGGLFGRRDALILTLMAGGLGYEDIARLRRADLTAEDEALIVRVEDRWTRIQDGGGPVSAATVSQRWGEVLGFLDRYPSTQLLAQRLDRAGADLSVFANALRRDDRPLFTPIDRWGHTPFAPTTLSAQSVAALARAHLTGQAPVHRRLPLRLDTVERASDTSIEIVNVELDTGYYDRGIVARRDAHSQLEDVTDILDAIEDETDRILADLLAILDGAGTRAE</sequence>
<dbReference type="Gene3D" id="1.10.443.10">
    <property type="entry name" value="Intergrase catalytic core"/>
    <property type="match status" value="1"/>
</dbReference>
<accession>I0WKQ4</accession>
<dbReference type="GO" id="GO:0006310">
    <property type="term" value="P:DNA recombination"/>
    <property type="evidence" value="ECO:0007669"/>
    <property type="project" value="InterPro"/>
</dbReference>
<name>I0WKQ4_RHOOP</name>
<evidence type="ECO:0008006" key="4">
    <source>
        <dbReference type="Google" id="ProtNLM"/>
    </source>
</evidence>
<dbReference type="GO" id="GO:0015074">
    <property type="term" value="P:DNA integration"/>
    <property type="evidence" value="ECO:0007669"/>
    <property type="project" value="InterPro"/>
</dbReference>
<protein>
    <recommendedName>
        <fullName evidence="4">Recombinase</fullName>
    </recommendedName>
</protein>
<evidence type="ECO:0000313" key="2">
    <source>
        <dbReference type="EMBL" id="EID76970.1"/>
    </source>
</evidence>
<evidence type="ECO:0000313" key="3">
    <source>
        <dbReference type="Proteomes" id="UP000006447"/>
    </source>
</evidence>
<dbReference type="PATRIC" id="fig|1165867.3.peg.5236"/>
<gene>
    <name evidence="2" type="ORF">W59_25636</name>
</gene>
<dbReference type="Proteomes" id="UP000006447">
    <property type="component" value="Unassembled WGS sequence"/>
</dbReference>
<dbReference type="RefSeq" id="WP_007299576.1">
    <property type="nucleotide sequence ID" value="NZ_AJJH01000141.1"/>
</dbReference>
<dbReference type="InterPro" id="IPR010998">
    <property type="entry name" value="Integrase_recombinase_N"/>
</dbReference>
<dbReference type="GO" id="GO:0003677">
    <property type="term" value="F:DNA binding"/>
    <property type="evidence" value="ECO:0007669"/>
    <property type="project" value="UniProtKB-KW"/>
</dbReference>
<organism evidence="2 3">
    <name type="scientific">Rhodococcus opacus RKJ300 = JCM 13270</name>
    <dbReference type="NCBI Taxonomy" id="1165867"/>
    <lineage>
        <taxon>Bacteria</taxon>
        <taxon>Bacillati</taxon>
        <taxon>Actinomycetota</taxon>
        <taxon>Actinomycetes</taxon>
        <taxon>Mycobacteriales</taxon>
        <taxon>Nocardiaceae</taxon>
        <taxon>Rhodococcus</taxon>
    </lineage>
</organism>
<dbReference type="InterPro" id="IPR013762">
    <property type="entry name" value="Integrase-like_cat_sf"/>
</dbReference>
<comment type="caution">
    <text evidence="2">The sequence shown here is derived from an EMBL/GenBank/DDBJ whole genome shotgun (WGS) entry which is preliminary data.</text>
</comment>
<reference evidence="2 3" key="1">
    <citation type="journal article" date="2012" name="J. Bacteriol.">
        <title>Draft genome sequence of the nitrophenol-degrading actinomycete Rhodococcus imtechensis RKJ300.</title>
        <authorList>
            <person name="Vikram S."/>
            <person name="Kumar S."/>
            <person name="Subramanian S."/>
            <person name="Raghava G.P."/>
        </authorList>
    </citation>
    <scope>NUCLEOTIDE SEQUENCE [LARGE SCALE GENOMIC DNA]</scope>
    <source>
        <strain evidence="2 3">RKJ300</strain>
    </source>
</reference>